<keyword evidence="1" id="KW-0472">Membrane</keyword>
<accession>A0A1G2QIU2</accession>
<comment type="caution">
    <text evidence="2">The sequence shown here is derived from an EMBL/GenBank/DDBJ whole genome shotgun (WGS) entry which is preliminary data.</text>
</comment>
<evidence type="ECO:0000313" key="2">
    <source>
        <dbReference type="EMBL" id="OHA60515.1"/>
    </source>
</evidence>
<evidence type="ECO:0000256" key="1">
    <source>
        <dbReference type="SAM" id="Phobius"/>
    </source>
</evidence>
<name>A0A1G2QIU2_9BACT</name>
<protein>
    <submittedName>
        <fullName evidence="2">Uncharacterized protein</fullName>
    </submittedName>
</protein>
<keyword evidence="1" id="KW-1133">Transmembrane helix</keyword>
<dbReference type="EMBL" id="MHTL01000012">
    <property type="protein sequence ID" value="OHA60515.1"/>
    <property type="molecule type" value="Genomic_DNA"/>
</dbReference>
<evidence type="ECO:0000313" key="3">
    <source>
        <dbReference type="Proteomes" id="UP000177090"/>
    </source>
</evidence>
<gene>
    <name evidence="2" type="ORF">A2569_01935</name>
</gene>
<organism evidence="2 3">
    <name type="scientific">Candidatus Vogelbacteria bacterium RIFOXYD1_FULL_51_18</name>
    <dbReference type="NCBI Taxonomy" id="1802440"/>
    <lineage>
        <taxon>Bacteria</taxon>
        <taxon>Candidatus Vogeliibacteriota</taxon>
    </lineage>
</organism>
<sequence>MNKTIWIVVGIVILIAFGLYFYMAGSGSPAEIPGTVGSTPTSLNQLAALGTPQKCTFADGAADVRSEGVVYVSGGSVRADFASAEGTNTATQGHMIQSGGEVYTWVDGMTQGYRIAASQAGSATGTAQALNPDKSVDYRCEPWSPDASAFTPPANISFVSMADIQSQIRIPVDVPLGQ</sequence>
<proteinExistence type="predicted"/>
<feature type="transmembrane region" description="Helical" evidence="1">
    <location>
        <begin position="5"/>
        <end position="23"/>
    </location>
</feature>
<keyword evidence="1" id="KW-0812">Transmembrane</keyword>
<dbReference type="Proteomes" id="UP000177090">
    <property type="component" value="Unassembled WGS sequence"/>
</dbReference>
<dbReference type="AlphaFoldDB" id="A0A1G2QIU2"/>
<reference evidence="2 3" key="1">
    <citation type="journal article" date="2016" name="Nat. Commun.">
        <title>Thousands of microbial genomes shed light on interconnected biogeochemical processes in an aquifer system.</title>
        <authorList>
            <person name="Anantharaman K."/>
            <person name="Brown C.T."/>
            <person name="Hug L.A."/>
            <person name="Sharon I."/>
            <person name="Castelle C.J."/>
            <person name="Probst A.J."/>
            <person name="Thomas B.C."/>
            <person name="Singh A."/>
            <person name="Wilkins M.J."/>
            <person name="Karaoz U."/>
            <person name="Brodie E.L."/>
            <person name="Williams K.H."/>
            <person name="Hubbard S.S."/>
            <person name="Banfield J.F."/>
        </authorList>
    </citation>
    <scope>NUCLEOTIDE SEQUENCE [LARGE SCALE GENOMIC DNA]</scope>
</reference>